<organism evidence="1">
    <name type="scientific">Anguilla anguilla</name>
    <name type="common">European freshwater eel</name>
    <name type="synonym">Muraena anguilla</name>
    <dbReference type="NCBI Taxonomy" id="7936"/>
    <lineage>
        <taxon>Eukaryota</taxon>
        <taxon>Metazoa</taxon>
        <taxon>Chordata</taxon>
        <taxon>Craniata</taxon>
        <taxon>Vertebrata</taxon>
        <taxon>Euteleostomi</taxon>
        <taxon>Actinopterygii</taxon>
        <taxon>Neopterygii</taxon>
        <taxon>Teleostei</taxon>
        <taxon>Anguilliformes</taxon>
        <taxon>Anguillidae</taxon>
        <taxon>Anguilla</taxon>
    </lineage>
</organism>
<evidence type="ECO:0000313" key="1">
    <source>
        <dbReference type="EMBL" id="JAH74389.1"/>
    </source>
</evidence>
<name>A0A0E9V8F2_ANGAN</name>
<dbReference type="AlphaFoldDB" id="A0A0E9V8F2"/>
<protein>
    <submittedName>
        <fullName evidence="1">Uncharacterized protein</fullName>
    </submittedName>
</protein>
<reference evidence="1" key="1">
    <citation type="submission" date="2014-11" db="EMBL/GenBank/DDBJ databases">
        <authorList>
            <person name="Amaro Gonzalez C."/>
        </authorList>
    </citation>
    <scope>NUCLEOTIDE SEQUENCE</scope>
</reference>
<sequence>MLSVFSHVVQKGTQMWQWLVLWQESL</sequence>
<proteinExistence type="predicted"/>
<reference evidence="1" key="2">
    <citation type="journal article" date="2015" name="Fish Shellfish Immunol.">
        <title>Early steps in the European eel (Anguilla anguilla)-Vibrio vulnificus interaction in the gills: Role of the RtxA13 toxin.</title>
        <authorList>
            <person name="Callol A."/>
            <person name="Pajuelo D."/>
            <person name="Ebbesson L."/>
            <person name="Teles M."/>
            <person name="MacKenzie S."/>
            <person name="Amaro C."/>
        </authorList>
    </citation>
    <scope>NUCLEOTIDE SEQUENCE</scope>
</reference>
<dbReference type="EMBL" id="GBXM01034188">
    <property type="protein sequence ID" value="JAH74389.1"/>
    <property type="molecule type" value="Transcribed_RNA"/>
</dbReference>
<accession>A0A0E9V8F2</accession>